<name>A0A8X6RZB7_TRICX</name>
<organism evidence="1 2">
    <name type="scientific">Trichonephila clavipes</name>
    <name type="common">Golden silk orbweaver</name>
    <name type="synonym">Nephila clavipes</name>
    <dbReference type="NCBI Taxonomy" id="2585209"/>
    <lineage>
        <taxon>Eukaryota</taxon>
        <taxon>Metazoa</taxon>
        <taxon>Ecdysozoa</taxon>
        <taxon>Arthropoda</taxon>
        <taxon>Chelicerata</taxon>
        <taxon>Arachnida</taxon>
        <taxon>Araneae</taxon>
        <taxon>Araneomorphae</taxon>
        <taxon>Entelegynae</taxon>
        <taxon>Araneoidea</taxon>
        <taxon>Nephilidae</taxon>
        <taxon>Trichonephila</taxon>
    </lineage>
</organism>
<protein>
    <submittedName>
        <fullName evidence="1">Uncharacterized protein</fullName>
    </submittedName>
</protein>
<dbReference type="AlphaFoldDB" id="A0A8X6RZB7"/>
<proteinExistence type="predicted"/>
<comment type="caution">
    <text evidence="1">The sequence shown here is derived from an EMBL/GenBank/DDBJ whole genome shotgun (WGS) entry which is preliminary data.</text>
</comment>
<sequence length="101" mass="11668">MRPLEDAGKNRWTMVDFRVLIVAVDLGPRQIGRADSLSDQLSVPDLSLSTIRRVTRIRVATMILQRQLIERNLRSYQTLRHLPLTPARYVARLQWCLARSG</sequence>
<dbReference type="EMBL" id="BMAU01021233">
    <property type="protein sequence ID" value="GFY02926.1"/>
    <property type="molecule type" value="Genomic_DNA"/>
</dbReference>
<keyword evidence="2" id="KW-1185">Reference proteome</keyword>
<dbReference type="Proteomes" id="UP000887159">
    <property type="component" value="Unassembled WGS sequence"/>
</dbReference>
<evidence type="ECO:0000313" key="2">
    <source>
        <dbReference type="Proteomes" id="UP000887159"/>
    </source>
</evidence>
<evidence type="ECO:0000313" key="1">
    <source>
        <dbReference type="EMBL" id="GFY02926.1"/>
    </source>
</evidence>
<gene>
    <name evidence="1" type="ORF">TNCV_3508061</name>
</gene>
<accession>A0A8X6RZB7</accession>
<reference evidence="1" key="1">
    <citation type="submission" date="2020-08" db="EMBL/GenBank/DDBJ databases">
        <title>Multicomponent nature underlies the extraordinary mechanical properties of spider dragline silk.</title>
        <authorList>
            <person name="Kono N."/>
            <person name="Nakamura H."/>
            <person name="Mori M."/>
            <person name="Yoshida Y."/>
            <person name="Ohtoshi R."/>
            <person name="Malay A.D."/>
            <person name="Moran D.A.P."/>
            <person name="Tomita M."/>
            <person name="Numata K."/>
            <person name="Arakawa K."/>
        </authorList>
    </citation>
    <scope>NUCLEOTIDE SEQUENCE</scope>
</reference>